<dbReference type="PANTHER" id="PTHR20903:SF0">
    <property type="entry name" value="PREFOLDIN SUBUNIT 1"/>
    <property type="match status" value="1"/>
</dbReference>
<keyword evidence="5" id="KW-1185">Reference proteome</keyword>
<evidence type="ECO:0000256" key="1">
    <source>
        <dbReference type="ARBA" id="ARBA00008045"/>
    </source>
</evidence>
<reference evidence="6" key="1">
    <citation type="submission" date="2022-11" db="UniProtKB">
        <authorList>
            <consortium name="WormBaseParasite"/>
        </authorList>
    </citation>
    <scope>IDENTIFICATION</scope>
</reference>
<evidence type="ECO:0000313" key="5">
    <source>
        <dbReference type="Proteomes" id="UP000887540"/>
    </source>
</evidence>
<comment type="similarity">
    <text evidence="1">Belongs to the prefoldin subunit beta family.</text>
</comment>
<accession>A0A914CAI8</accession>
<dbReference type="GO" id="GO:0005737">
    <property type="term" value="C:cytoplasm"/>
    <property type="evidence" value="ECO:0007669"/>
    <property type="project" value="TreeGrafter"/>
</dbReference>
<dbReference type="AlphaFoldDB" id="A0A914CAI8"/>
<protein>
    <submittedName>
        <fullName evidence="6">Prefoldin subunit 1</fullName>
    </submittedName>
</protein>
<comment type="subunit">
    <text evidence="2">Heterohexamer of two PFD-alpha type and four PFD-beta type subunits.</text>
</comment>
<keyword evidence="3" id="KW-0143">Chaperone</keyword>
<dbReference type="Gene3D" id="1.10.287.370">
    <property type="match status" value="1"/>
</dbReference>
<evidence type="ECO:0000256" key="4">
    <source>
        <dbReference type="SAM" id="Coils"/>
    </source>
</evidence>
<dbReference type="InterPro" id="IPR009053">
    <property type="entry name" value="Prefoldin"/>
</dbReference>
<dbReference type="InterPro" id="IPR002777">
    <property type="entry name" value="PFD_beta-like"/>
</dbReference>
<proteinExistence type="inferred from homology"/>
<name>A0A914CAI8_9BILA</name>
<feature type="coiled-coil region" evidence="4">
    <location>
        <begin position="71"/>
        <end position="119"/>
    </location>
</feature>
<dbReference type="WBParaSite" id="ACRNAN_Path_713.g2679.t1">
    <property type="protein sequence ID" value="ACRNAN_Path_713.g2679.t1"/>
    <property type="gene ID" value="ACRNAN_Path_713.g2679"/>
</dbReference>
<evidence type="ECO:0000256" key="3">
    <source>
        <dbReference type="ARBA" id="ARBA00023186"/>
    </source>
</evidence>
<keyword evidence="4" id="KW-0175">Coiled coil</keyword>
<dbReference type="SUPFAM" id="SSF46579">
    <property type="entry name" value="Prefoldin"/>
    <property type="match status" value="1"/>
</dbReference>
<evidence type="ECO:0000256" key="2">
    <source>
        <dbReference type="ARBA" id="ARBA00011695"/>
    </source>
</evidence>
<dbReference type="GO" id="GO:0016272">
    <property type="term" value="C:prefoldin complex"/>
    <property type="evidence" value="ECO:0007669"/>
    <property type="project" value="InterPro"/>
</dbReference>
<dbReference type="GO" id="GO:0051082">
    <property type="term" value="F:unfolded protein binding"/>
    <property type="evidence" value="ECO:0007669"/>
    <property type="project" value="InterPro"/>
</dbReference>
<dbReference type="Pfam" id="PF01920">
    <property type="entry name" value="Prefoldin_2"/>
    <property type="match status" value="1"/>
</dbReference>
<dbReference type="Proteomes" id="UP000887540">
    <property type="component" value="Unplaced"/>
</dbReference>
<dbReference type="PANTHER" id="PTHR20903">
    <property type="entry name" value="PREFOLDIN SUBUNIT 1-RELATED"/>
    <property type="match status" value="1"/>
</dbReference>
<organism evidence="5 6">
    <name type="scientific">Acrobeloides nanus</name>
    <dbReference type="NCBI Taxonomy" id="290746"/>
    <lineage>
        <taxon>Eukaryota</taxon>
        <taxon>Metazoa</taxon>
        <taxon>Ecdysozoa</taxon>
        <taxon>Nematoda</taxon>
        <taxon>Chromadorea</taxon>
        <taxon>Rhabditida</taxon>
        <taxon>Tylenchina</taxon>
        <taxon>Cephalobomorpha</taxon>
        <taxon>Cephaloboidea</taxon>
        <taxon>Cephalobidae</taxon>
        <taxon>Acrobeloides</taxon>
    </lineage>
</organism>
<dbReference type="GO" id="GO:0044183">
    <property type="term" value="F:protein folding chaperone"/>
    <property type="evidence" value="ECO:0007669"/>
    <property type="project" value="TreeGrafter"/>
</dbReference>
<sequence length="122" mass="14453">MTTEDFDGQLRKAFQDLQMQMIDTKEKLHQGDSTKHAMKQNIRIAELVKEHLSTMNEDRPVYRSVGRVFLLETVESEIKRQDEDIRVCTERIATLDRQKDYLQKSLAEAEKNLREMVQLRRS</sequence>
<evidence type="ECO:0000313" key="6">
    <source>
        <dbReference type="WBParaSite" id="ACRNAN_Path_713.g2679.t1"/>
    </source>
</evidence>